<reference evidence="6 7" key="1">
    <citation type="submission" date="2018-08" db="EMBL/GenBank/DDBJ databases">
        <title>Altererythrobacter sp.Ery1 and Ery12, the genome sequencing of novel strains in genus Alterythrobacter.</title>
        <authorList>
            <person name="Cheng H."/>
            <person name="Wu Y.-H."/>
            <person name="Fang C."/>
            <person name="Xu X.-W."/>
        </authorList>
    </citation>
    <scope>NUCLEOTIDE SEQUENCE [LARGE SCALE GENOMIC DNA]</scope>
    <source>
        <strain evidence="6 7">Ery1</strain>
    </source>
</reference>
<keyword evidence="3" id="KW-0238">DNA-binding</keyword>
<dbReference type="InterPro" id="IPR000847">
    <property type="entry name" value="LysR_HTH_N"/>
</dbReference>
<protein>
    <submittedName>
        <fullName evidence="6">LysR family transcriptional regulator</fullName>
    </submittedName>
</protein>
<dbReference type="Pfam" id="PF03466">
    <property type="entry name" value="LysR_substrate"/>
    <property type="match status" value="1"/>
</dbReference>
<evidence type="ECO:0000256" key="2">
    <source>
        <dbReference type="ARBA" id="ARBA00023015"/>
    </source>
</evidence>
<evidence type="ECO:0000256" key="1">
    <source>
        <dbReference type="ARBA" id="ARBA00009437"/>
    </source>
</evidence>
<evidence type="ECO:0000259" key="5">
    <source>
        <dbReference type="PROSITE" id="PS50931"/>
    </source>
</evidence>
<keyword evidence="4" id="KW-0804">Transcription</keyword>
<evidence type="ECO:0000313" key="7">
    <source>
        <dbReference type="Proteomes" id="UP000285092"/>
    </source>
</evidence>
<dbReference type="Gene3D" id="1.10.10.10">
    <property type="entry name" value="Winged helix-like DNA-binding domain superfamily/Winged helix DNA-binding domain"/>
    <property type="match status" value="1"/>
</dbReference>
<dbReference type="InterPro" id="IPR058163">
    <property type="entry name" value="LysR-type_TF_proteobact-type"/>
</dbReference>
<dbReference type="SUPFAM" id="SSF53850">
    <property type="entry name" value="Periplasmic binding protein-like II"/>
    <property type="match status" value="1"/>
</dbReference>
<dbReference type="OrthoDB" id="9787460at2"/>
<dbReference type="Pfam" id="PF00126">
    <property type="entry name" value="HTH_1"/>
    <property type="match status" value="1"/>
</dbReference>
<dbReference type="GO" id="GO:0043565">
    <property type="term" value="F:sequence-specific DNA binding"/>
    <property type="evidence" value="ECO:0007669"/>
    <property type="project" value="TreeGrafter"/>
</dbReference>
<dbReference type="EMBL" id="QXFK01000019">
    <property type="protein sequence ID" value="RIV75585.1"/>
    <property type="molecule type" value="Genomic_DNA"/>
</dbReference>
<keyword evidence="7" id="KW-1185">Reference proteome</keyword>
<name>A0A418NCS2_9SPHN</name>
<comment type="similarity">
    <text evidence="1">Belongs to the LysR transcriptional regulatory family.</text>
</comment>
<keyword evidence="2" id="KW-0805">Transcription regulation</keyword>
<dbReference type="PANTHER" id="PTHR30537">
    <property type="entry name" value="HTH-TYPE TRANSCRIPTIONAL REGULATOR"/>
    <property type="match status" value="1"/>
</dbReference>
<gene>
    <name evidence="6" type="ORF">D2V04_14915</name>
</gene>
<evidence type="ECO:0000256" key="3">
    <source>
        <dbReference type="ARBA" id="ARBA00023125"/>
    </source>
</evidence>
<sequence length="298" mass="33308">MQDLNWNDIRVFLAVAEAGQIGRAARALRLDPTTLGRRLRRLERQLEITLFERTREGQTLTEAGESLLAKAEAMAQAARTIDAVQSRQTGLGGNLRLSVSEGFGSQFLTLYLPDFARAHPNLSIELVANSGFLSPSKREADIAVMLSRPKAGPVICRKLSDYSLMLYASRRYLAAYGMPQRPRDLAQGHTLVSYIPDLLYAPELNYLDDFHAGLTAHIRSSSINAQNRLIEEGVGIGVLPRFIGDRGADLVPVCPDRSIRRSFWIVTHRDTQNLARVRLAKEWLLDCVRTGRRVLMPD</sequence>
<dbReference type="Gene3D" id="3.40.190.290">
    <property type="match status" value="1"/>
</dbReference>
<dbReference type="PROSITE" id="PS50931">
    <property type="entry name" value="HTH_LYSR"/>
    <property type="match status" value="1"/>
</dbReference>
<evidence type="ECO:0000256" key="4">
    <source>
        <dbReference type="ARBA" id="ARBA00023163"/>
    </source>
</evidence>
<accession>A0A418NCS2</accession>
<dbReference type="GO" id="GO:0003700">
    <property type="term" value="F:DNA-binding transcription factor activity"/>
    <property type="evidence" value="ECO:0007669"/>
    <property type="project" value="InterPro"/>
</dbReference>
<dbReference type="Proteomes" id="UP000285092">
    <property type="component" value="Unassembled WGS sequence"/>
</dbReference>
<dbReference type="GO" id="GO:0006351">
    <property type="term" value="P:DNA-templated transcription"/>
    <property type="evidence" value="ECO:0007669"/>
    <property type="project" value="TreeGrafter"/>
</dbReference>
<organism evidence="6 7">
    <name type="scientific">Pelagerythrobacter aerophilus</name>
    <dbReference type="NCBI Taxonomy" id="2306995"/>
    <lineage>
        <taxon>Bacteria</taxon>
        <taxon>Pseudomonadati</taxon>
        <taxon>Pseudomonadota</taxon>
        <taxon>Alphaproteobacteria</taxon>
        <taxon>Sphingomonadales</taxon>
        <taxon>Erythrobacteraceae</taxon>
        <taxon>Pelagerythrobacter</taxon>
    </lineage>
</organism>
<dbReference type="InterPro" id="IPR005119">
    <property type="entry name" value="LysR_subst-bd"/>
</dbReference>
<dbReference type="AlphaFoldDB" id="A0A418NCS2"/>
<evidence type="ECO:0000313" key="6">
    <source>
        <dbReference type="EMBL" id="RIV75585.1"/>
    </source>
</evidence>
<dbReference type="RefSeq" id="WP_119514511.1">
    <property type="nucleotide sequence ID" value="NZ_QXFK01000019.1"/>
</dbReference>
<comment type="caution">
    <text evidence="6">The sequence shown here is derived from an EMBL/GenBank/DDBJ whole genome shotgun (WGS) entry which is preliminary data.</text>
</comment>
<proteinExistence type="inferred from homology"/>
<dbReference type="PANTHER" id="PTHR30537:SF3">
    <property type="entry name" value="TRANSCRIPTIONAL REGULATORY PROTEIN"/>
    <property type="match status" value="1"/>
</dbReference>
<dbReference type="InterPro" id="IPR036388">
    <property type="entry name" value="WH-like_DNA-bd_sf"/>
</dbReference>
<dbReference type="SUPFAM" id="SSF46785">
    <property type="entry name" value="Winged helix' DNA-binding domain"/>
    <property type="match status" value="1"/>
</dbReference>
<dbReference type="InterPro" id="IPR036390">
    <property type="entry name" value="WH_DNA-bd_sf"/>
</dbReference>
<feature type="domain" description="HTH lysR-type" evidence="5">
    <location>
        <begin position="4"/>
        <end position="61"/>
    </location>
</feature>